<proteinExistence type="predicted"/>
<dbReference type="STRING" id="1395571.TMS3_0106890"/>
<dbReference type="AlphaFoldDB" id="A0A0A1YQZ2"/>
<comment type="caution">
    <text evidence="1">The sequence shown here is derived from an EMBL/GenBank/DDBJ whole genome shotgun (WGS) entry which is preliminary data.</text>
</comment>
<dbReference type="Proteomes" id="UP000030063">
    <property type="component" value="Unassembled WGS sequence"/>
</dbReference>
<keyword evidence="2" id="KW-1185">Reference proteome</keyword>
<protein>
    <recommendedName>
        <fullName evidence="3">Topoisomerase II</fullName>
    </recommendedName>
</protein>
<name>A0A0A1YQZ2_9PSED</name>
<reference evidence="1 2" key="1">
    <citation type="journal article" date="2014" name="Genome Announc.">
        <title>Draft Genome Sequence of Petroleum Oil-Degrading Marine Bacterium Pseudomonas taeanensis Strain MS-3, Isolated from a Crude Oil-Contaminated Seashore.</title>
        <authorList>
            <person name="Lee S.Y."/>
            <person name="Kim S.H."/>
            <person name="Lee D.G."/>
            <person name="Shin S."/>
            <person name="Yun S.H."/>
            <person name="Choi C.W."/>
            <person name="Chung Y.H."/>
            <person name="Choi J.S."/>
            <person name="Kahng H.Y."/>
            <person name="Kim S.I."/>
        </authorList>
    </citation>
    <scope>NUCLEOTIDE SEQUENCE [LARGE SCALE GENOMIC DNA]</scope>
    <source>
        <strain evidence="1 2">MS-3</strain>
    </source>
</reference>
<dbReference type="Pfam" id="PF10976">
    <property type="entry name" value="DUF2790"/>
    <property type="match status" value="1"/>
</dbReference>
<dbReference type="EMBL" id="AWSQ01000001">
    <property type="protein sequence ID" value="KFX71643.1"/>
    <property type="molecule type" value="Genomic_DNA"/>
</dbReference>
<accession>A0A0A1YQZ2</accession>
<dbReference type="Gene3D" id="2.30.140.50">
    <property type="entry name" value="Protein of unknown function DUF2790"/>
    <property type="match status" value="1"/>
</dbReference>
<organism evidence="1 2">
    <name type="scientific">Pseudomonas taeanensis MS-3</name>
    <dbReference type="NCBI Taxonomy" id="1395571"/>
    <lineage>
        <taxon>Bacteria</taxon>
        <taxon>Pseudomonadati</taxon>
        <taxon>Pseudomonadota</taxon>
        <taxon>Gammaproteobacteria</taxon>
        <taxon>Pseudomonadales</taxon>
        <taxon>Pseudomonadaceae</taxon>
        <taxon>Pseudomonas</taxon>
    </lineage>
</organism>
<gene>
    <name evidence="1" type="ORF">TMS3_0106890</name>
</gene>
<evidence type="ECO:0000313" key="1">
    <source>
        <dbReference type="EMBL" id="KFX71643.1"/>
    </source>
</evidence>
<dbReference type="InterPro" id="IPR021245">
    <property type="entry name" value="DUF2790"/>
</dbReference>
<evidence type="ECO:0008006" key="3">
    <source>
        <dbReference type="Google" id="ProtNLM"/>
    </source>
</evidence>
<evidence type="ECO:0000313" key="2">
    <source>
        <dbReference type="Proteomes" id="UP000030063"/>
    </source>
</evidence>
<sequence>MIATFGYTAAALAQSPTVQDASQVQAVDYHYGMALDIDKVIHITDTSDKVGVVPATITYLDSHGRLHKLNYLQLGGYNQGN</sequence>